<gene>
    <name evidence="1" type="ORF">C7402_11656</name>
</gene>
<comment type="caution">
    <text evidence="1">The sequence shown here is derived from an EMBL/GenBank/DDBJ whole genome shotgun (WGS) entry which is preliminary data.</text>
</comment>
<name>A0ABX5KII5_9BURK</name>
<reference evidence="1 2" key="1">
    <citation type="submission" date="2018-05" db="EMBL/GenBank/DDBJ databases">
        <title>Genomic Encyclopedia of Type Strains, Phase IV (KMG-V): Genome sequencing to study the core and pangenomes of soil and plant-associated prokaryotes.</title>
        <authorList>
            <person name="Whitman W."/>
        </authorList>
    </citation>
    <scope>NUCLEOTIDE SEQUENCE [LARGE SCALE GENOMIC DNA]</scope>
    <source>
        <strain evidence="1 2">SCZa-39</strain>
    </source>
</reference>
<accession>A0ABX5KII5</accession>
<protein>
    <submittedName>
        <fullName evidence="1">Uncharacterized protein</fullName>
    </submittedName>
</protein>
<evidence type="ECO:0000313" key="2">
    <source>
        <dbReference type="Proteomes" id="UP000245712"/>
    </source>
</evidence>
<keyword evidence="2" id="KW-1185">Reference proteome</keyword>
<dbReference type="RefSeq" id="WP_224044684.1">
    <property type="nucleotide sequence ID" value="NZ_CAJZAT010000201.1"/>
</dbReference>
<organism evidence="1 2">
    <name type="scientific">Paraburkholderia unamae</name>
    <dbReference type="NCBI Taxonomy" id="219649"/>
    <lineage>
        <taxon>Bacteria</taxon>
        <taxon>Pseudomonadati</taxon>
        <taxon>Pseudomonadota</taxon>
        <taxon>Betaproteobacteria</taxon>
        <taxon>Burkholderiales</taxon>
        <taxon>Burkholderiaceae</taxon>
        <taxon>Paraburkholderia</taxon>
    </lineage>
</organism>
<dbReference type="Proteomes" id="UP000245712">
    <property type="component" value="Unassembled WGS sequence"/>
</dbReference>
<evidence type="ECO:0000313" key="1">
    <source>
        <dbReference type="EMBL" id="PVX76273.1"/>
    </source>
</evidence>
<sequence length="272" mass="28912">MKTRAPLWAWLALIVVLVASGRDAWGNVPVNEETPHRLFGILTFVIAPAAGDTGDVSQGGVAADSIKARIVDAWFARLRTDPAVAIAVPGGAAGLEAKLRDDATRERLFRRGVARLAPQDRLVYFMLLTKYIGQAAAGGCHGATSMQDIVDRISVDSMSDADAAEYFAVLYRIVIRSVLAAPLTLPASATFESALRHLDEAVDAELAGDAQAVARMEGITRGAPGATMADFCWASALLMHVVAAMSGPDRDALLLYMLDVDDAVPARPARTR</sequence>
<dbReference type="EMBL" id="QEOB01000016">
    <property type="protein sequence ID" value="PVX76273.1"/>
    <property type="molecule type" value="Genomic_DNA"/>
</dbReference>
<proteinExistence type="predicted"/>